<dbReference type="eggNOG" id="COG5609">
    <property type="taxonomic scope" value="Bacteria"/>
</dbReference>
<accession>A0A0L6JU38</accession>
<name>A0A0L6JU38_9FIRM</name>
<organism evidence="2 3">
    <name type="scientific">Pseudobacteroides cellulosolvens ATCC 35603 = DSM 2933</name>
    <dbReference type="NCBI Taxonomy" id="398512"/>
    <lineage>
        <taxon>Bacteria</taxon>
        <taxon>Bacillati</taxon>
        <taxon>Bacillota</taxon>
        <taxon>Clostridia</taxon>
        <taxon>Eubacteriales</taxon>
        <taxon>Oscillospiraceae</taxon>
        <taxon>Pseudobacteroides</taxon>
    </lineage>
</organism>
<feature type="domain" description="Na+-translocating membrane potential-generating system MpsC" evidence="1">
    <location>
        <begin position="8"/>
        <end position="117"/>
    </location>
</feature>
<evidence type="ECO:0000313" key="2">
    <source>
        <dbReference type="EMBL" id="KNY29366.1"/>
    </source>
</evidence>
<proteinExistence type="predicted"/>
<dbReference type="Pfam" id="PF10057">
    <property type="entry name" value="MpsC"/>
    <property type="match status" value="1"/>
</dbReference>
<dbReference type="AlphaFoldDB" id="A0A0L6JU38"/>
<evidence type="ECO:0000259" key="1">
    <source>
        <dbReference type="Pfam" id="PF10057"/>
    </source>
</evidence>
<keyword evidence="3" id="KW-1185">Reference proteome</keyword>
<dbReference type="STRING" id="398512.Bccel_4640"/>
<dbReference type="EMBL" id="LGTC01000001">
    <property type="protein sequence ID" value="KNY29366.1"/>
    <property type="molecule type" value="Genomic_DNA"/>
</dbReference>
<protein>
    <recommendedName>
        <fullName evidence="1">Na+-translocating membrane potential-generating system MpsC domain-containing protein</fullName>
    </recommendedName>
</protein>
<dbReference type="InterPro" id="IPR018745">
    <property type="entry name" value="MpsC"/>
</dbReference>
<reference evidence="3" key="1">
    <citation type="submission" date="2015-07" db="EMBL/GenBank/DDBJ databases">
        <title>Near-Complete Genome Sequence of the Cellulolytic Bacterium Bacteroides (Pseudobacteroides) cellulosolvens ATCC 35603.</title>
        <authorList>
            <person name="Dassa B."/>
            <person name="Utturkar S.M."/>
            <person name="Klingeman D.M."/>
            <person name="Hurt R.A."/>
            <person name="Keller M."/>
            <person name="Xu J."/>
            <person name="Reddy Y.H.K."/>
            <person name="Borovok I."/>
            <person name="Grinberg I.R."/>
            <person name="Lamed R."/>
            <person name="Zhivin O."/>
            <person name="Bayer E.A."/>
            <person name="Brown S.D."/>
        </authorList>
    </citation>
    <scope>NUCLEOTIDE SEQUENCE [LARGE SCALE GENOMIC DNA]</scope>
    <source>
        <strain evidence="3">DSM 2933</strain>
    </source>
</reference>
<dbReference type="Proteomes" id="UP000036923">
    <property type="component" value="Unassembled WGS sequence"/>
</dbReference>
<gene>
    <name evidence="2" type="ORF">Bccel_4640</name>
</gene>
<evidence type="ECO:0000313" key="3">
    <source>
        <dbReference type="Proteomes" id="UP000036923"/>
    </source>
</evidence>
<comment type="caution">
    <text evidence="2">The sequence shown here is derived from an EMBL/GenBank/DDBJ whole genome shotgun (WGS) entry which is preliminary data.</text>
</comment>
<dbReference type="RefSeq" id="WP_036935680.1">
    <property type="nucleotide sequence ID" value="NZ_JQKC01000001.1"/>
</dbReference>
<sequence>MSDKHKFTKGQIEAQISDAVSKFEKEYMGRGPRDIKTTIIKNHILIIIDGFLSQSEQKLAENGQGIKLIKDMRTALFETAGNNLKELVRDIIDMDVISMHSDVSTKTGEKVIVISLKNEYSETK</sequence>
<dbReference type="OrthoDB" id="5422931at2"/>
<dbReference type="PATRIC" id="fig|398512.5.peg.4862"/>